<keyword evidence="3" id="KW-1185">Reference proteome</keyword>
<dbReference type="InterPro" id="IPR025959">
    <property type="entry name" value="Winged_HTH_dom"/>
</dbReference>
<comment type="caution">
    <text evidence="2">The sequence shown here is derived from an EMBL/GenBank/DDBJ whole genome shotgun (WGS) entry which is preliminary data.</text>
</comment>
<dbReference type="RefSeq" id="WP_265263631.1">
    <property type="nucleotide sequence ID" value="NZ_JAIHOM010000023.1"/>
</dbReference>
<dbReference type="Pfam" id="PF13384">
    <property type="entry name" value="HTH_23"/>
    <property type="match status" value="1"/>
</dbReference>
<feature type="domain" description="Winged helix-turn helix" evidence="1">
    <location>
        <begin position="97"/>
        <end position="156"/>
    </location>
</feature>
<evidence type="ECO:0000313" key="3">
    <source>
        <dbReference type="Proteomes" id="UP001526426"/>
    </source>
</evidence>
<evidence type="ECO:0000313" key="2">
    <source>
        <dbReference type="EMBL" id="MCW6035910.1"/>
    </source>
</evidence>
<dbReference type="Pfam" id="PF13592">
    <property type="entry name" value="HTH_33"/>
    <property type="match status" value="1"/>
</dbReference>
<name>A0ABT3L354_9CYAN</name>
<dbReference type="EMBL" id="JAIHOM010000023">
    <property type="protein sequence ID" value="MCW6035910.1"/>
    <property type="molecule type" value="Genomic_DNA"/>
</dbReference>
<reference evidence="2 3" key="1">
    <citation type="submission" date="2021-08" db="EMBL/GenBank/DDBJ databases">
        <title>Draft genome sequence of Spirulina subsalsa with high tolerance to salinity and hype-accumulation of phycocyanin.</title>
        <authorList>
            <person name="Pei H."/>
            <person name="Jiang L."/>
        </authorList>
    </citation>
    <scope>NUCLEOTIDE SEQUENCE [LARGE SCALE GENOMIC DNA]</scope>
    <source>
        <strain evidence="2 3">FACHB-351</strain>
    </source>
</reference>
<dbReference type="InterPro" id="IPR009057">
    <property type="entry name" value="Homeodomain-like_sf"/>
</dbReference>
<organism evidence="2 3">
    <name type="scientific">Spirulina subsalsa FACHB-351</name>
    <dbReference type="NCBI Taxonomy" id="234711"/>
    <lineage>
        <taxon>Bacteria</taxon>
        <taxon>Bacillati</taxon>
        <taxon>Cyanobacteriota</taxon>
        <taxon>Cyanophyceae</taxon>
        <taxon>Spirulinales</taxon>
        <taxon>Spirulinaceae</taxon>
        <taxon>Spirulina</taxon>
    </lineage>
</organism>
<sequence length="306" mass="35918">MSPPFPEKEKQLSSLQEFLKSYPGGKECLRALAVKLALEGYTYRSIAQIIGCSPAFISKWKNAFEFGGIEGLKSGYKGSSVYLNSREREKIIDWLIEKEAWDITELESHVLEVYDVVFKSRQSYYSLLKEARISWQKGEHINPRQDPEQIRAKNEEIAGILEEKREEIEGGKLKVYLIDECHLHWEDICGYLWNFIKNPLKIPLKNPRERQTYYGALDLMSGEFIMFRYPTGNGEDWRVTCVKFAPYAPQCNPVEAIWLQLKTLLRRAYRFGKTFKIVKRLFEMFVDFKLFNLPDLKRYDAFSQFV</sequence>
<dbReference type="InterPro" id="IPR047655">
    <property type="entry name" value="Transpos_IS630-like"/>
</dbReference>
<evidence type="ECO:0000259" key="1">
    <source>
        <dbReference type="Pfam" id="PF13592"/>
    </source>
</evidence>
<protein>
    <submittedName>
        <fullName evidence="2">IS630 family transposase</fullName>
    </submittedName>
</protein>
<dbReference type="NCBIfam" id="NF033545">
    <property type="entry name" value="transpos_IS630"/>
    <property type="match status" value="1"/>
</dbReference>
<accession>A0ABT3L354</accession>
<proteinExistence type="predicted"/>
<gene>
    <name evidence="2" type="ORF">K4A83_06440</name>
</gene>
<dbReference type="Proteomes" id="UP001526426">
    <property type="component" value="Unassembled WGS sequence"/>
</dbReference>
<dbReference type="SUPFAM" id="SSF46689">
    <property type="entry name" value="Homeodomain-like"/>
    <property type="match status" value="1"/>
</dbReference>